<dbReference type="PROSITE" id="PS00216">
    <property type="entry name" value="SUGAR_TRANSPORT_1"/>
    <property type="match status" value="1"/>
</dbReference>
<dbReference type="InterPro" id="IPR005828">
    <property type="entry name" value="MFS_sugar_transport-like"/>
</dbReference>
<feature type="domain" description="Major facilitator superfamily (MFS) profile" evidence="6">
    <location>
        <begin position="1"/>
        <end position="222"/>
    </location>
</feature>
<evidence type="ECO:0000256" key="2">
    <source>
        <dbReference type="ARBA" id="ARBA00022692"/>
    </source>
</evidence>
<dbReference type="EMBL" id="JAKKPZ010000006">
    <property type="protein sequence ID" value="KAI1720335.1"/>
    <property type="molecule type" value="Genomic_DNA"/>
</dbReference>
<protein>
    <submittedName>
        <fullName evidence="7">Sugar transporter domain-containing protein</fullName>
    </submittedName>
</protein>
<feature type="transmembrane region" description="Helical" evidence="5">
    <location>
        <begin position="167"/>
        <end position="191"/>
    </location>
</feature>
<dbReference type="GO" id="GO:0016020">
    <property type="term" value="C:membrane"/>
    <property type="evidence" value="ECO:0007669"/>
    <property type="project" value="UniProtKB-SubCell"/>
</dbReference>
<dbReference type="InterPro" id="IPR020846">
    <property type="entry name" value="MFS_dom"/>
</dbReference>
<evidence type="ECO:0000313" key="7">
    <source>
        <dbReference type="EMBL" id="KAI1720335.1"/>
    </source>
</evidence>
<proteinExistence type="predicted"/>
<sequence>MEDSSRRTNMYQEVVAADDETPSIKEVFETPHLRKAVFLGCLALQNTVALWSILLGSTNFLMQSGVEASVAQWSSTGMALCYFIGTMLGSMVVEKFGRRPMLLTFTLANTAFLTSYVIFSELQPYISCLNYGCLICFLLYGFTYGYGVGPISWFISSELVPQRHRSLVQSICYAINTVMVVISTFTILPLFACIRAYAFLILYVIPSIISLAVLFFKLPETKGREIHDIVVELCGAKQRDNNKC</sequence>
<keyword evidence="3 5" id="KW-1133">Transmembrane helix</keyword>
<keyword evidence="7" id="KW-0762">Sugar transport</keyword>
<keyword evidence="4 5" id="KW-0472">Membrane</keyword>
<feature type="transmembrane region" description="Helical" evidence="5">
    <location>
        <begin position="36"/>
        <end position="54"/>
    </location>
</feature>
<reference evidence="7" key="1">
    <citation type="submission" date="2022-01" db="EMBL/GenBank/DDBJ databases">
        <title>Genome Sequence Resource for Two Populations of Ditylenchus destructor, the Migratory Endoparasitic Phytonematode.</title>
        <authorList>
            <person name="Zhang H."/>
            <person name="Lin R."/>
            <person name="Xie B."/>
        </authorList>
    </citation>
    <scope>NUCLEOTIDE SEQUENCE</scope>
    <source>
        <strain evidence="7">BazhouSP</strain>
    </source>
</reference>
<dbReference type="GO" id="GO:0015149">
    <property type="term" value="F:hexose transmembrane transporter activity"/>
    <property type="evidence" value="ECO:0007669"/>
    <property type="project" value="TreeGrafter"/>
</dbReference>
<dbReference type="SUPFAM" id="SSF103473">
    <property type="entry name" value="MFS general substrate transporter"/>
    <property type="match status" value="1"/>
</dbReference>
<dbReference type="Pfam" id="PF00083">
    <property type="entry name" value="Sugar_tr"/>
    <property type="match status" value="1"/>
</dbReference>
<accession>A0AAD4NB78</accession>
<dbReference type="Proteomes" id="UP001201812">
    <property type="component" value="Unassembled WGS sequence"/>
</dbReference>
<organism evidence="7 8">
    <name type="scientific">Ditylenchus destructor</name>
    <dbReference type="NCBI Taxonomy" id="166010"/>
    <lineage>
        <taxon>Eukaryota</taxon>
        <taxon>Metazoa</taxon>
        <taxon>Ecdysozoa</taxon>
        <taxon>Nematoda</taxon>
        <taxon>Chromadorea</taxon>
        <taxon>Rhabditida</taxon>
        <taxon>Tylenchina</taxon>
        <taxon>Tylenchomorpha</taxon>
        <taxon>Sphaerularioidea</taxon>
        <taxon>Anguinidae</taxon>
        <taxon>Anguininae</taxon>
        <taxon>Ditylenchus</taxon>
    </lineage>
</organism>
<dbReference type="InterPro" id="IPR005829">
    <property type="entry name" value="Sugar_transporter_CS"/>
</dbReference>
<dbReference type="AlphaFoldDB" id="A0AAD4NB78"/>
<evidence type="ECO:0000313" key="8">
    <source>
        <dbReference type="Proteomes" id="UP001201812"/>
    </source>
</evidence>
<keyword evidence="7" id="KW-0813">Transport</keyword>
<evidence type="ECO:0000259" key="6">
    <source>
        <dbReference type="PROSITE" id="PS50850"/>
    </source>
</evidence>
<evidence type="ECO:0000256" key="3">
    <source>
        <dbReference type="ARBA" id="ARBA00022989"/>
    </source>
</evidence>
<dbReference type="Gene3D" id="1.20.1250.20">
    <property type="entry name" value="MFS general substrate transporter like domains"/>
    <property type="match status" value="1"/>
</dbReference>
<dbReference type="InterPro" id="IPR036259">
    <property type="entry name" value="MFS_trans_sf"/>
</dbReference>
<name>A0AAD4NB78_9BILA</name>
<keyword evidence="2 5" id="KW-0812">Transmembrane</keyword>
<feature type="transmembrane region" description="Helical" evidence="5">
    <location>
        <begin position="100"/>
        <end position="119"/>
    </location>
</feature>
<keyword evidence="8" id="KW-1185">Reference proteome</keyword>
<dbReference type="PANTHER" id="PTHR23503">
    <property type="entry name" value="SOLUTE CARRIER FAMILY 2"/>
    <property type="match status" value="1"/>
</dbReference>
<feature type="transmembrane region" description="Helical" evidence="5">
    <location>
        <begin position="197"/>
        <end position="216"/>
    </location>
</feature>
<evidence type="ECO:0000256" key="5">
    <source>
        <dbReference type="SAM" id="Phobius"/>
    </source>
</evidence>
<feature type="transmembrane region" description="Helical" evidence="5">
    <location>
        <begin position="74"/>
        <end position="93"/>
    </location>
</feature>
<evidence type="ECO:0000256" key="4">
    <source>
        <dbReference type="ARBA" id="ARBA00023136"/>
    </source>
</evidence>
<comment type="subcellular location">
    <subcellularLocation>
        <location evidence="1">Membrane</location>
        <topology evidence="1">Multi-pass membrane protein</topology>
    </subcellularLocation>
</comment>
<dbReference type="PANTHER" id="PTHR23503:SF29">
    <property type="entry name" value="MAJOR FACILITATOR SUPERFAMILY (MFS) PROFILE DOMAIN-CONTAINING PROTEIN"/>
    <property type="match status" value="1"/>
</dbReference>
<dbReference type="InterPro" id="IPR045263">
    <property type="entry name" value="GLUT"/>
</dbReference>
<evidence type="ECO:0000256" key="1">
    <source>
        <dbReference type="ARBA" id="ARBA00004141"/>
    </source>
</evidence>
<feature type="transmembrane region" description="Helical" evidence="5">
    <location>
        <begin position="131"/>
        <end position="155"/>
    </location>
</feature>
<dbReference type="PROSITE" id="PS50850">
    <property type="entry name" value="MFS"/>
    <property type="match status" value="1"/>
</dbReference>
<comment type="caution">
    <text evidence="7">The sequence shown here is derived from an EMBL/GenBank/DDBJ whole genome shotgun (WGS) entry which is preliminary data.</text>
</comment>
<gene>
    <name evidence="7" type="ORF">DdX_05722</name>
</gene>